<feature type="signal peptide" evidence="2">
    <location>
        <begin position="1"/>
        <end position="31"/>
    </location>
</feature>
<evidence type="ECO:0000256" key="1">
    <source>
        <dbReference type="ARBA" id="ARBA00022729"/>
    </source>
</evidence>
<evidence type="ECO:0000313" key="4">
    <source>
        <dbReference type="EMBL" id="OAT79904.1"/>
    </source>
</evidence>
<reference evidence="4 5" key="1">
    <citation type="submission" date="2016-04" db="EMBL/GenBank/DDBJ databases">
        <authorList>
            <person name="Evans L.H."/>
            <person name="Alamgir A."/>
            <person name="Owens N."/>
            <person name="Weber N.D."/>
            <person name="Virtaneva K."/>
            <person name="Barbian K."/>
            <person name="Babar A."/>
            <person name="Rosenke K."/>
        </authorList>
    </citation>
    <scope>NUCLEOTIDE SEQUENCE [LARGE SCALE GENOMIC DNA]</scope>
    <source>
        <strain evidence="4 5">LMa1</strain>
    </source>
</reference>
<sequence>MHKSANMKKLSVLLVLAMMAMMVFSAIPAFADSNPVSNVTVSGPANSYTPVAIGSNVTFTANCTDTASNPEYQFWVIGPSTNYVWTAVQDYSSTNTFTMSNLAAGSYTVAVYAMDKSDVDAGNWANAVYADKTYVLNVGSTVSLNASYANGQITATASSTNIHAARYQFWYQDPVDATKWTASGDYSTSNTFTFTPATPGTYNIVVYACDPNAPQDWTHSVSAKTSVGTQLEVQSVSALNGSQIQVVFSKPVDSATAQAPASYSLVGATFASAVLQSDGQTVLINLNPAISNATPTPVAVTINGVKSKDLSETAPLYTKTITVADTTSPTIVSVVSNSGSGNATSAKVTFSEPVSLAGSIFKLDGAVVVPVLDPTNTIGTISGLSLDPSKEHALVVLNLKDLSGNMISPNPTTVNFNVIQNVNAPTASVSAYSDTNILVTFSTKMDPATVTAANISVKDELLNNVPIGAVTPLPGDATGTKFLVPITDPTMYNTKTSRTYTVVFTNNIKDQYGNAMVATTAPVTLTKDTTAPAITGTNFNKDVSGKVTNIVLTYSKGLAASAGYSTTGVTVVDANGVDRTVGFFAPNSNPVSAGDTQVTIPLTAATALSGKYTFTFPAGFVTDTALTPNQSAASTQVIDFGNSANPPAALTVTLANAGTNKFTATYSAAVKGGAVTGSATDPGNYSLNGAAMPAGTTITLDPTMTVATITLPANSIAKSDPAALLSVSGVQTAAGATVTPTVTPVAVVDNVPPVLQSAQAVDNATIVLTFSEDVTVGAATDVKANFTINENGVALAPATITADPVPGFDNKVKLTLPAGTLDLTKPHTITTAGASPIKDTSALLNPVTAGTTVAVN</sequence>
<dbReference type="InterPro" id="IPR032812">
    <property type="entry name" value="SbsA_Ig"/>
</dbReference>
<dbReference type="Pfam" id="PF13205">
    <property type="entry name" value="Big_5"/>
    <property type="match status" value="1"/>
</dbReference>
<proteinExistence type="predicted"/>
<protein>
    <recommendedName>
        <fullName evidence="3">SbsA Ig-like domain-containing protein</fullName>
    </recommendedName>
</protein>
<dbReference type="STRING" id="1838280.A6M21_14425"/>
<gene>
    <name evidence="4" type="ORF">A6M21_14425</name>
</gene>
<comment type="caution">
    <text evidence="4">The sequence shown here is derived from an EMBL/GenBank/DDBJ whole genome shotgun (WGS) entry which is preliminary data.</text>
</comment>
<dbReference type="RefSeq" id="WP_066670535.1">
    <property type="nucleotide sequence ID" value="NZ_LYVF01000188.1"/>
</dbReference>
<dbReference type="InterPro" id="IPR017868">
    <property type="entry name" value="Filamin/ABP280_repeat-like"/>
</dbReference>
<feature type="domain" description="SbsA Ig-like" evidence="3">
    <location>
        <begin position="427"/>
        <end position="520"/>
    </location>
</feature>
<feature type="chain" id="PRO_5008596850" description="SbsA Ig-like domain-containing protein" evidence="2">
    <location>
        <begin position="32"/>
        <end position="856"/>
    </location>
</feature>
<dbReference type="EMBL" id="LYVF01000188">
    <property type="protein sequence ID" value="OAT79904.1"/>
    <property type="molecule type" value="Genomic_DNA"/>
</dbReference>
<accession>A0A1B7LBP5</accession>
<dbReference type="OrthoDB" id="1884925at2"/>
<dbReference type="Proteomes" id="UP000078532">
    <property type="component" value="Unassembled WGS sequence"/>
</dbReference>
<evidence type="ECO:0000313" key="5">
    <source>
        <dbReference type="Proteomes" id="UP000078532"/>
    </source>
</evidence>
<dbReference type="PROSITE" id="PS50194">
    <property type="entry name" value="FILAMIN_REPEAT"/>
    <property type="match status" value="1"/>
</dbReference>
<name>A0A1B7LBP5_9FIRM</name>
<dbReference type="InterPro" id="IPR014755">
    <property type="entry name" value="Cu-Rt/internalin_Ig-like"/>
</dbReference>
<evidence type="ECO:0000259" key="3">
    <source>
        <dbReference type="Pfam" id="PF13205"/>
    </source>
</evidence>
<keyword evidence="1 2" id="KW-0732">Signal</keyword>
<organism evidence="4 5">
    <name type="scientific">Desulfotomaculum copahuensis</name>
    <dbReference type="NCBI Taxonomy" id="1838280"/>
    <lineage>
        <taxon>Bacteria</taxon>
        <taxon>Bacillati</taxon>
        <taxon>Bacillota</taxon>
        <taxon>Clostridia</taxon>
        <taxon>Eubacteriales</taxon>
        <taxon>Desulfotomaculaceae</taxon>
        <taxon>Desulfotomaculum</taxon>
    </lineage>
</organism>
<dbReference type="Gene3D" id="2.60.40.1220">
    <property type="match status" value="3"/>
</dbReference>
<dbReference type="AlphaFoldDB" id="A0A1B7LBP5"/>
<evidence type="ECO:0000256" key="2">
    <source>
        <dbReference type="SAM" id="SignalP"/>
    </source>
</evidence>
<keyword evidence="5" id="KW-1185">Reference proteome</keyword>